<dbReference type="SUPFAM" id="SSF55315">
    <property type="entry name" value="L30e-like"/>
    <property type="match status" value="1"/>
</dbReference>
<keyword evidence="4" id="KW-0812">Transmembrane</keyword>
<dbReference type="Gene3D" id="3.40.1280.10">
    <property type="match status" value="1"/>
</dbReference>
<dbReference type="Proteomes" id="UP000836788">
    <property type="component" value="Chromosome 15"/>
</dbReference>
<dbReference type="SUPFAM" id="SSF75217">
    <property type="entry name" value="alpha/beta knot"/>
    <property type="match status" value="1"/>
</dbReference>
<proteinExistence type="inferred from homology"/>
<feature type="domain" description="tRNA/rRNA methyltransferase SpoU type" evidence="5">
    <location>
        <begin position="179"/>
        <end position="330"/>
    </location>
</feature>
<dbReference type="GO" id="GO:0008173">
    <property type="term" value="F:RNA methyltransferase activity"/>
    <property type="evidence" value="ECO:0007669"/>
    <property type="project" value="InterPro"/>
</dbReference>
<feature type="domain" description="MRM3-like substrate binding" evidence="6">
    <location>
        <begin position="65"/>
        <end position="160"/>
    </location>
</feature>
<dbReference type="InterPro" id="IPR029026">
    <property type="entry name" value="tRNA_m1G_MTases_N"/>
</dbReference>
<reference evidence="7" key="1">
    <citation type="submission" date="2022-02" db="EMBL/GenBank/DDBJ databases">
        <authorList>
            <person name="Giguere J D."/>
        </authorList>
    </citation>
    <scope>NUCLEOTIDE SEQUENCE</scope>
    <source>
        <strain evidence="7">CCAP 1055/1</strain>
    </source>
</reference>
<keyword evidence="2" id="KW-0489">Methyltransferase</keyword>
<evidence type="ECO:0000313" key="7">
    <source>
        <dbReference type="EMBL" id="CAG9281417.1"/>
    </source>
</evidence>
<evidence type="ECO:0000256" key="1">
    <source>
        <dbReference type="ARBA" id="ARBA00007228"/>
    </source>
</evidence>
<feature type="transmembrane region" description="Helical" evidence="4">
    <location>
        <begin position="12"/>
        <end position="32"/>
    </location>
</feature>
<dbReference type="InterPro" id="IPR029064">
    <property type="entry name" value="Ribosomal_eL30-like_sf"/>
</dbReference>
<dbReference type="InterPro" id="IPR001537">
    <property type="entry name" value="SpoU_MeTrfase"/>
</dbReference>
<protein>
    <submittedName>
        <fullName evidence="7">Uncharacterized protein</fullName>
    </submittedName>
</protein>
<keyword evidence="4" id="KW-0472">Membrane</keyword>
<dbReference type="GO" id="GO:0032259">
    <property type="term" value="P:methylation"/>
    <property type="evidence" value="ECO:0007669"/>
    <property type="project" value="UniProtKB-KW"/>
</dbReference>
<organism evidence="7">
    <name type="scientific">Phaeodactylum tricornutum</name>
    <name type="common">Diatom</name>
    <dbReference type="NCBI Taxonomy" id="2850"/>
    <lineage>
        <taxon>Eukaryota</taxon>
        <taxon>Sar</taxon>
        <taxon>Stramenopiles</taxon>
        <taxon>Ochrophyta</taxon>
        <taxon>Bacillariophyta</taxon>
        <taxon>Bacillariophyceae</taxon>
        <taxon>Bacillariophycidae</taxon>
        <taxon>Naviculales</taxon>
        <taxon>Phaeodactylaceae</taxon>
        <taxon>Phaeodactylum</taxon>
    </lineage>
</organism>
<sequence>MRNKLIRDSTFPFSEFSTMVTPSLAMAVIAFICTGSRVSKPTHLTRLFSAVPYRESTLISSTKSNTVKKIQALLNKRKKRLEQRETVVEGPRMVVDLLKQPHTHHLVRSIFIASDKWEQYYPEILRAVGEDESRLPLTLPVTPPVFAACSDTITPQGILAITEIPIFSLERRDAPQNPLYLVLDGVSDPGNLGTLLRSSVATGVAGVLLLPGSCDPWAPKAIRSAMGTTFQIPVETFENWDECREKLVHLGCNNFWAATMLEDGVGRSHYEVNWLSGPNALIIGSEGNGLTQPIRDDLADTSPRLKSVYVPMKAGIESLNAAVCGSVILFEYMRQGETNVSTK</sequence>
<evidence type="ECO:0000256" key="3">
    <source>
        <dbReference type="ARBA" id="ARBA00022679"/>
    </source>
</evidence>
<dbReference type="InterPro" id="IPR029028">
    <property type="entry name" value="Alpha/beta_knot_MTases"/>
</dbReference>
<evidence type="ECO:0000256" key="4">
    <source>
        <dbReference type="SAM" id="Phobius"/>
    </source>
</evidence>
<keyword evidence="4" id="KW-1133">Transmembrane helix</keyword>
<dbReference type="InterPro" id="IPR051259">
    <property type="entry name" value="rRNA_Methyltransferase"/>
</dbReference>
<evidence type="ECO:0000259" key="5">
    <source>
        <dbReference type="Pfam" id="PF00588"/>
    </source>
</evidence>
<accession>A0A8J9X5G9</accession>
<keyword evidence="3" id="KW-0808">Transferase</keyword>
<dbReference type="PANTHER" id="PTHR43191:SF2">
    <property type="entry name" value="RRNA METHYLTRANSFERASE 3, MITOCHONDRIAL"/>
    <property type="match status" value="1"/>
</dbReference>
<dbReference type="Gene3D" id="3.30.1330.30">
    <property type="match status" value="1"/>
</dbReference>
<evidence type="ECO:0000259" key="6">
    <source>
        <dbReference type="Pfam" id="PF22435"/>
    </source>
</evidence>
<gene>
    <name evidence="7" type="ORF">PTTT1_LOCUS16404</name>
</gene>
<evidence type="ECO:0000256" key="2">
    <source>
        <dbReference type="ARBA" id="ARBA00022603"/>
    </source>
</evidence>
<comment type="similarity">
    <text evidence="1">Belongs to the class IV-like SAM-binding methyltransferase superfamily. RNA methyltransferase TrmH family.</text>
</comment>
<dbReference type="Pfam" id="PF22435">
    <property type="entry name" value="MRM3-like_sub_bind"/>
    <property type="match status" value="1"/>
</dbReference>
<dbReference type="InterPro" id="IPR053888">
    <property type="entry name" value="MRM3-like_sub_bind"/>
</dbReference>
<dbReference type="PANTHER" id="PTHR43191">
    <property type="entry name" value="RRNA METHYLTRANSFERASE 3"/>
    <property type="match status" value="1"/>
</dbReference>
<dbReference type="EMBL" id="OU594956">
    <property type="protein sequence ID" value="CAG9281417.1"/>
    <property type="molecule type" value="Genomic_DNA"/>
</dbReference>
<name>A0A8J9X5G9_PHATR</name>
<dbReference type="GO" id="GO:0003723">
    <property type="term" value="F:RNA binding"/>
    <property type="evidence" value="ECO:0007669"/>
    <property type="project" value="InterPro"/>
</dbReference>
<dbReference type="GO" id="GO:0006396">
    <property type="term" value="P:RNA processing"/>
    <property type="evidence" value="ECO:0007669"/>
    <property type="project" value="InterPro"/>
</dbReference>
<dbReference type="CDD" id="cd18095">
    <property type="entry name" value="SpoU-like_rRNA-MTase"/>
    <property type="match status" value="1"/>
</dbReference>
<dbReference type="Pfam" id="PF00588">
    <property type="entry name" value="SpoU_methylase"/>
    <property type="match status" value="1"/>
</dbReference>
<dbReference type="AlphaFoldDB" id="A0A8J9X5G9"/>